<organism evidence="1 2">
    <name type="scientific">Methylomonas methanica</name>
    <dbReference type="NCBI Taxonomy" id="421"/>
    <lineage>
        <taxon>Bacteria</taxon>
        <taxon>Pseudomonadati</taxon>
        <taxon>Pseudomonadota</taxon>
        <taxon>Gammaproteobacteria</taxon>
        <taxon>Methylococcales</taxon>
        <taxon>Methylococcaceae</taxon>
        <taxon>Methylomonas</taxon>
    </lineage>
</organism>
<sequence>MIPLLPQQIAPVDAQQSALTDAYLAARIAALQSYFLGLRVKVDALLAPQLPAAAGKPYPYGRCEEITREIYALLATRLRQPEMPIEQVLLDFISQGGIVRSVWGVLREQYFQNALQFGGLYVDVANDTVDMNKPPVEILSLAASGLVSVRDLAHFRRTAESYWGATIYANHLFPSLAPLLPMVSVSPGRLRSGLQSACDYMIALMCRDNFQQAEAWLRDGPALPDEEAAVLLANSPADLRPWTAKGRDEAILACQRARIADCAADDRWRQARVLDYLRSLRGPAVAS</sequence>
<name>A0A177MDJ1_METMH</name>
<evidence type="ECO:0000313" key="1">
    <source>
        <dbReference type="EMBL" id="OAI03742.1"/>
    </source>
</evidence>
<dbReference type="RefSeq" id="WP_064008883.1">
    <property type="nucleotide sequence ID" value="NZ_LUUG01000075.1"/>
</dbReference>
<dbReference type="Proteomes" id="UP000078090">
    <property type="component" value="Unassembled WGS sequence"/>
</dbReference>
<gene>
    <name evidence="1" type="ORF">A1332_15160</name>
</gene>
<dbReference type="AlphaFoldDB" id="A0A177MDJ1"/>
<accession>A0A177MDJ1</accession>
<dbReference type="OrthoDB" id="5573608at2"/>
<comment type="caution">
    <text evidence="1">The sequence shown here is derived from an EMBL/GenBank/DDBJ whole genome shotgun (WGS) entry which is preliminary data.</text>
</comment>
<protein>
    <submittedName>
        <fullName evidence="1">Uncharacterized protein</fullName>
    </submittedName>
</protein>
<reference evidence="1 2" key="1">
    <citation type="submission" date="2016-03" db="EMBL/GenBank/DDBJ databases">
        <authorList>
            <person name="Ploux O."/>
        </authorList>
    </citation>
    <scope>NUCLEOTIDE SEQUENCE [LARGE SCALE GENOMIC DNA]</scope>
    <source>
        <strain evidence="1 2">R-45363</strain>
    </source>
</reference>
<proteinExistence type="predicted"/>
<dbReference type="EMBL" id="LUUG01000075">
    <property type="protein sequence ID" value="OAI03742.1"/>
    <property type="molecule type" value="Genomic_DNA"/>
</dbReference>
<evidence type="ECO:0000313" key="2">
    <source>
        <dbReference type="Proteomes" id="UP000078090"/>
    </source>
</evidence>